<dbReference type="CDD" id="cd07389">
    <property type="entry name" value="MPP_PhoD"/>
    <property type="match status" value="1"/>
</dbReference>
<dbReference type="PROSITE" id="PS51318">
    <property type="entry name" value="TAT"/>
    <property type="match status" value="1"/>
</dbReference>
<dbReference type="InterPro" id="IPR006311">
    <property type="entry name" value="TAT_signal"/>
</dbReference>
<dbReference type="InterPro" id="IPR036415">
    <property type="entry name" value="Lamin_tail_dom_sf"/>
</dbReference>
<dbReference type="Gene3D" id="2.60.40.380">
    <property type="entry name" value="Purple acid phosphatase-like, N-terminal"/>
    <property type="match status" value="1"/>
</dbReference>
<dbReference type="InterPro" id="IPR018946">
    <property type="entry name" value="PhoD-like_MPP"/>
</dbReference>
<dbReference type="SUPFAM" id="SSF56300">
    <property type="entry name" value="Metallo-dependent phosphatases"/>
    <property type="match status" value="1"/>
</dbReference>
<dbReference type="PROSITE" id="PS51841">
    <property type="entry name" value="LTD"/>
    <property type="match status" value="1"/>
</dbReference>
<dbReference type="Pfam" id="PF00932">
    <property type="entry name" value="LTD"/>
    <property type="match status" value="1"/>
</dbReference>
<dbReference type="InterPro" id="IPR038607">
    <property type="entry name" value="PhoD-like_sf"/>
</dbReference>
<accession>A0ABD5U2W2</accession>
<dbReference type="PANTHER" id="PTHR43606">
    <property type="entry name" value="PHOSPHATASE, PUTATIVE (AFU_ORTHOLOGUE AFUA_6G08710)-RELATED"/>
    <property type="match status" value="1"/>
</dbReference>
<dbReference type="InterPro" id="IPR001322">
    <property type="entry name" value="Lamin_tail_dom"/>
</dbReference>
<dbReference type="InterPro" id="IPR032093">
    <property type="entry name" value="PhoD_N"/>
</dbReference>
<dbReference type="RefSeq" id="WP_379699295.1">
    <property type="nucleotide sequence ID" value="NZ_JBHSXH010000015.1"/>
</dbReference>
<sequence>MDMVGNIHLESSRREFLRKGFTTATIAGLGASGTRFASAKEDDGVGQFEDPFTLGVASGDPLPDSVVLWTRLAQDPLKGDGGMPDREIPVVWQIATDEEMENVVGEGNAKARPEFAHSVHVDLKGLESNTEYFYRFKVGPHYSPVGRTKTAPAEGESVDEFNFAFASCQNYPSGYYTSHQHLAEEDLDMAVHLGDYIYEGGLQDSFGRGHEPPRTCESLDDYRIRHGQYKSDPDLQDSHAAFPWVITWDDHEVENNYADEDDSEPPEEFLERRANAYQAYWEHIPLRPSRMADGPNLPLYRRFTIGDLVEFNVLDTRQYRDDQVHSSEAAKNPDRTILGDEQEAWLVEGLRNSTARWNVLANQVPFAARDTNADPTVQDFGGGDKWDGYRADRQTLLDVMAENSDLNPVVITGDVHRNYAYDLKADFSDPDSETVGTEYVGTSISSFGDASGLTQYGRSVGEPWQRFYSVHRGYVRCTITPDQWRTDYRAVSTVEEQTASVSTVATFVTNAGEPGAKLVSDRPPEESVEIVEIQANAPDRDRENPDGEYVKLQNTGDTDLDFSGFILSFEGGRGQNYTFGEFTLGAGETVTVHNGTGENTQSTLYTGFDSPKLNNSNPDTVVVA</sequence>
<proteinExistence type="predicted"/>
<comment type="caution">
    <text evidence="2">The sequence shown here is derived from an EMBL/GenBank/DDBJ whole genome shotgun (WGS) entry which is preliminary data.</text>
</comment>
<evidence type="ECO:0000313" key="3">
    <source>
        <dbReference type="Proteomes" id="UP001596408"/>
    </source>
</evidence>
<protein>
    <submittedName>
        <fullName evidence="2">Alkaline phosphatase D family protein</fullName>
    </submittedName>
</protein>
<dbReference type="EMBL" id="JBHSXH010000015">
    <property type="protein sequence ID" value="MFC6827004.1"/>
    <property type="molecule type" value="Genomic_DNA"/>
</dbReference>
<dbReference type="PANTHER" id="PTHR43606:SF2">
    <property type="entry name" value="ALKALINE PHOSPHATASE FAMILY PROTEIN (AFU_ORTHOLOGUE AFUA_5G03860)"/>
    <property type="match status" value="1"/>
</dbReference>
<dbReference type="Pfam" id="PF16655">
    <property type="entry name" value="PhoD_N"/>
    <property type="match status" value="1"/>
</dbReference>
<feature type="non-terminal residue" evidence="2">
    <location>
        <position position="624"/>
    </location>
</feature>
<gene>
    <name evidence="2" type="ORF">ACFQEV_18675</name>
</gene>
<dbReference type="Pfam" id="PF09423">
    <property type="entry name" value="PhoD"/>
    <property type="match status" value="1"/>
</dbReference>
<feature type="domain" description="LTD" evidence="1">
    <location>
        <begin position="521"/>
        <end position="624"/>
    </location>
</feature>
<dbReference type="Gene3D" id="3.60.21.70">
    <property type="entry name" value="PhoD-like phosphatase"/>
    <property type="match status" value="1"/>
</dbReference>
<reference evidence="2 3" key="1">
    <citation type="journal article" date="2019" name="Int. J. Syst. Evol. Microbiol.">
        <title>The Global Catalogue of Microorganisms (GCM) 10K type strain sequencing project: providing services to taxonomists for standard genome sequencing and annotation.</title>
        <authorList>
            <consortium name="The Broad Institute Genomics Platform"/>
            <consortium name="The Broad Institute Genome Sequencing Center for Infectious Disease"/>
            <person name="Wu L."/>
            <person name="Ma J."/>
        </authorList>
    </citation>
    <scope>NUCLEOTIDE SEQUENCE [LARGE SCALE GENOMIC DNA]</scope>
    <source>
        <strain evidence="2 3">YIM 94188</strain>
    </source>
</reference>
<evidence type="ECO:0000313" key="2">
    <source>
        <dbReference type="EMBL" id="MFC6827004.1"/>
    </source>
</evidence>
<dbReference type="AlphaFoldDB" id="A0ABD5U2W2"/>
<keyword evidence="3" id="KW-1185">Reference proteome</keyword>
<dbReference type="InterPro" id="IPR029052">
    <property type="entry name" value="Metallo-depent_PP-like"/>
</dbReference>
<dbReference type="SUPFAM" id="SSF74853">
    <property type="entry name" value="Lamin A/C globular tail domain"/>
    <property type="match status" value="1"/>
</dbReference>
<organism evidence="2 3">
    <name type="scientific">Halopelagius fulvigenes</name>
    <dbReference type="NCBI Taxonomy" id="1198324"/>
    <lineage>
        <taxon>Archaea</taxon>
        <taxon>Methanobacteriati</taxon>
        <taxon>Methanobacteriota</taxon>
        <taxon>Stenosarchaea group</taxon>
        <taxon>Halobacteria</taxon>
        <taxon>Halobacteriales</taxon>
        <taxon>Haloferacaceae</taxon>
    </lineage>
</organism>
<dbReference type="Proteomes" id="UP001596408">
    <property type="component" value="Unassembled WGS sequence"/>
</dbReference>
<dbReference type="InterPro" id="IPR052900">
    <property type="entry name" value="Phospholipid_Metab_Enz"/>
</dbReference>
<name>A0ABD5U2W2_9EURY</name>
<evidence type="ECO:0000259" key="1">
    <source>
        <dbReference type="PROSITE" id="PS51841"/>
    </source>
</evidence>